<dbReference type="EMBL" id="QZAA01000084">
    <property type="protein sequence ID" value="RQD77122.1"/>
    <property type="molecule type" value="Genomic_DNA"/>
</dbReference>
<dbReference type="Gene3D" id="2.40.420.20">
    <property type="match status" value="1"/>
</dbReference>
<dbReference type="GO" id="GO:0015562">
    <property type="term" value="F:efflux transmembrane transporter activity"/>
    <property type="evidence" value="ECO:0007669"/>
    <property type="project" value="TreeGrafter"/>
</dbReference>
<dbReference type="AlphaFoldDB" id="A0A424YGM3"/>
<comment type="caution">
    <text evidence="2">The sequence shown here is derived from an EMBL/GenBank/DDBJ whole genome shotgun (WGS) entry which is preliminary data.</text>
</comment>
<dbReference type="GO" id="GO:1990281">
    <property type="term" value="C:efflux pump complex"/>
    <property type="evidence" value="ECO:0007669"/>
    <property type="project" value="TreeGrafter"/>
</dbReference>
<dbReference type="Gene3D" id="2.40.30.170">
    <property type="match status" value="1"/>
</dbReference>
<accession>A0A424YGM3</accession>
<proteinExistence type="predicted"/>
<feature type="domain" description="CusB-like beta-barrel" evidence="1">
    <location>
        <begin position="27"/>
        <end position="94"/>
    </location>
</feature>
<sequence length="177" mass="19503">MLASPGAYAQPGQEIITFIPQAETNYVEVQVDEDLTGQIVPGQEAVVTTNAFPEEEFLARVYRVSPGIDPDRGTFKVRLELEEFNEELVPDLAVFAEIIIGSREDSIVLQQRYLYQQEGVSFVYSIEEDRAISREVAVEEIGGGLALVKEGLEQGDIILTSLGLNEGQRVRLAGEGE</sequence>
<reference evidence="2 3" key="1">
    <citation type="submission" date="2018-08" db="EMBL/GenBank/DDBJ databases">
        <title>The metabolism and importance of syntrophic acetate oxidation coupled to methane or sulfide production in haloalkaline environments.</title>
        <authorList>
            <person name="Timmers P.H.A."/>
            <person name="Vavourakis C.D."/>
            <person name="Sorokin D.Y."/>
            <person name="Sinninghe Damste J.S."/>
            <person name="Muyzer G."/>
            <person name="Stams A.J.M."/>
            <person name="Plugge C.M."/>
        </authorList>
    </citation>
    <scope>NUCLEOTIDE SEQUENCE [LARGE SCALE GENOMIC DNA]</scope>
    <source>
        <strain evidence="2">MSAO_Bac1</strain>
    </source>
</reference>
<evidence type="ECO:0000259" key="1">
    <source>
        <dbReference type="Pfam" id="PF25954"/>
    </source>
</evidence>
<dbReference type="PANTHER" id="PTHR30469">
    <property type="entry name" value="MULTIDRUG RESISTANCE PROTEIN MDTA"/>
    <property type="match status" value="1"/>
</dbReference>
<organism evidence="2 3">
    <name type="scientific">Candidatus Syntrophonatronum acetioxidans</name>
    <dbReference type="NCBI Taxonomy" id="1795816"/>
    <lineage>
        <taxon>Bacteria</taxon>
        <taxon>Bacillati</taxon>
        <taxon>Bacillota</taxon>
        <taxon>Clostridia</taxon>
        <taxon>Eubacteriales</taxon>
        <taxon>Syntrophomonadaceae</taxon>
        <taxon>Candidatus Syntrophonatronum</taxon>
    </lineage>
</organism>
<name>A0A424YGM3_9FIRM</name>
<dbReference type="PANTHER" id="PTHR30469:SF15">
    <property type="entry name" value="HLYD FAMILY OF SECRETION PROTEINS"/>
    <property type="match status" value="1"/>
</dbReference>
<dbReference type="InterPro" id="IPR058792">
    <property type="entry name" value="Beta-barrel_RND_2"/>
</dbReference>
<dbReference type="Pfam" id="PF25954">
    <property type="entry name" value="Beta-barrel_RND_2"/>
    <property type="match status" value="1"/>
</dbReference>
<evidence type="ECO:0000313" key="2">
    <source>
        <dbReference type="EMBL" id="RQD77122.1"/>
    </source>
</evidence>
<protein>
    <submittedName>
        <fullName evidence="2">HlyD family efflux transporter periplasmic adaptor subunit</fullName>
    </submittedName>
</protein>
<evidence type="ECO:0000313" key="3">
    <source>
        <dbReference type="Proteomes" id="UP000285138"/>
    </source>
</evidence>
<gene>
    <name evidence="2" type="ORF">D5R97_03080</name>
</gene>
<dbReference type="Proteomes" id="UP000285138">
    <property type="component" value="Unassembled WGS sequence"/>
</dbReference>